<accession>A0A8X8BVG5</accession>
<proteinExistence type="predicted"/>
<name>A0A8X8BVG5_POPTO</name>
<protein>
    <recommendedName>
        <fullName evidence="1">Reverse transcriptase zinc-binding domain-containing protein</fullName>
    </recommendedName>
</protein>
<dbReference type="InterPro" id="IPR026960">
    <property type="entry name" value="RVT-Znf"/>
</dbReference>
<gene>
    <name evidence="2" type="ORF">POTOM_061314</name>
    <name evidence="3" type="ORF">POTOM_061315</name>
</gene>
<evidence type="ECO:0000313" key="2">
    <source>
        <dbReference type="EMBL" id="KAG6735996.1"/>
    </source>
</evidence>
<evidence type="ECO:0000313" key="4">
    <source>
        <dbReference type="Proteomes" id="UP000886885"/>
    </source>
</evidence>
<reference evidence="2" key="1">
    <citation type="journal article" date="2020" name="bioRxiv">
        <title>Hybrid origin of Populus tomentosa Carr. identified through genome sequencing and phylogenomic analysis.</title>
        <authorList>
            <person name="An X."/>
            <person name="Gao K."/>
            <person name="Chen Z."/>
            <person name="Li J."/>
            <person name="Yang X."/>
            <person name="Yang X."/>
            <person name="Zhou J."/>
            <person name="Guo T."/>
            <person name="Zhao T."/>
            <person name="Huang S."/>
            <person name="Miao D."/>
            <person name="Khan W.U."/>
            <person name="Rao P."/>
            <person name="Ye M."/>
            <person name="Lei B."/>
            <person name="Liao W."/>
            <person name="Wang J."/>
            <person name="Ji L."/>
            <person name="Li Y."/>
            <person name="Guo B."/>
            <person name="Mustafa N.S."/>
            <person name="Li S."/>
            <person name="Yun Q."/>
            <person name="Keller S.R."/>
            <person name="Mao J."/>
            <person name="Zhang R."/>
            <person name="Strauss S.H."/>
        </authorList>
    </citation>
    <scope>NUCLEOTIDE SEQUENCE</scope>
    <source>
        <strain evidence="2">GM15</strain>
        <tissue evidence="2">Leaf</tissue>
    </source>
</reference>
<dbReference type="Pfam" id="PF13966">
    <property type="entry name" value="zf-RVT"/>
    <property type="match status" value="1"/>
</dbReference>
<evidence type="ECO:0000313" key="3">
    <source>
        <dbReference type="EMBL" id="KAG6735997.1"/>
    </source>
</evidence>
<feature type="domain" description="Reverse transcriptase zinc-binding" evidence="1">
    <location>
        <begin position="41"/>
        <end position="102"/>
    </location>
</feature>
<organism evidence="2 4">
    <name type="scientific">Populus tomentosa</name>
    <name type="common">Chinese white poplar</name>
    <dbReference type="NCBI Taxonomy" id="118781"/>
    <lineage>
        <taxon>Eukaryota</taxon>
        <taxon>Viridiplantae</taxon>
        <taxon>Streptophyta</taxon>
        <taxon>Embryophyta</taxon>
        <taxon>Tracheophyta</taxon>
        <taxon>Spermatophyta</taxon>
        <taxon>Magnoliopsida</taxon>
        <taxon>eudicotyledons</taxon>
        <taxon>Gunneridae</taxon>
        <taxon>Pentapetalae</taxon>
        <taxon>rosids</taxon>
        <taxon>fabids</taxon>
        <taxon>Malpighiales</taxon>
        <taxon>Salicaceae</taxon>
        <taxon>Saliceae</taxon>
        <taxon>Populus</taxon>
    </lineage>
</organism>
<dbReference type="EMBL" id="JAAWWB010001471">
    <property type="protein sequence ID" value="KAG6735996.1"/>
    <property type="molecule type" value="Genomic_DNA"/>
</dbReference>
<dbReference type="OrthoDB" id="1422167at2759"/>
<evidence type="ECO:0000259" key="1">
    <source>
        <dbReference type="Pfam" id="PF13966"/>
    </source>
</evidence>
<dbReference type="AlphaFoldDB" id="A0A8X8BVG5"/>
<dbReference type="EMBL" id="JAAWWB010001471">
    <property type="protein sequence ID" value="KAG6735997.1"/>
    <property type="molecule type" value="Genomic_DNA"/>
</dbReference>
<keyword evidence="4" id="KW-1185">Reference proteome</keyword>
<comment type="caution">
    <text evidence="2">The sequence shown here is derived from an EMBL/GenBank/DDBJ whole genome shotgun (WGS) entry which is preliminary data.</text>
</comment>
<sequence length="214" mass="24791">MIIRLTELVGLAALQAYMRLSLGVFGFLQGKKNLGRITVGGFLWKELRVPEKVKFLLWLIFHDASPTNLLRCDRTLSQSMSCPRCSISTETVLHCLRDCGMTFASADHAPLFLAGVRWLWKMLIFENSQPHEDWVNLDSIDAIKLIKDDVNPFHKYSSIVLEIKEMTTRMWQVDPRMHSERVTALQIILRKMQQVAEWVTKSWRSLRVVLPAFF</sequence>
<dbReference type="Proteomes" id="UP000886885">
    <property type="component" value="Unassembled WGS sequence"/>
</dbReference>